<dbReference type="HOGENOM" id="CLU_1477000_0_0_1"/>
<proteinExistence type="predicted"/>
<dbReference type="Proteomes" id="UP000015104">
    <property type="component" value="Unassembled WGS sequence"/>
</dbReference>
<keyword evidence="1" id="KW-0175">Coiled coil</keyword>
<reference evidence="3" key="2">
    <citation type="submission" date="2015-06" db="UniProtKB">
        <authorList>
            <consortium name="EnsemblMetazoa"/>
        </authorList>
    </citation>
    <scope>IDENTIFICATION</scope>
</reference>
<name>T1KFH2_TETUR</name>
<evidence type="ECO:0000256" key="2">
    <source>
        <dbReference type="SAM" id="MobiDB-lite"/>
    </source>
</evidence>
<dbReference type="AlphaFoldDB" id="T1KFH2"/>
<organism evidence="3 4">
    <name type="scientific">Tetranychus urticae</name>
    <name type="common">Two-spotted spider mite</name>
    <dbReference type="NCBI Taxonomy" id="32264"/>
    <lineage>
        <taxon>Eukaryota</taxon>
        <taxon>Metazoa</taxon>
        <taxon>Ecdysozoa</taxon>
        <taxon>Arthropoda</taxon>
        <taxon>Chelicerata</taxon>
        <taxon>Arachnida</taxon>
        <taxon>Acari</taxon>
        <taxon>Acariformes</taxon>
        <taxon>Trombidiformes</taxon>
        <taxon>Prostigmata</taxon>
        <taxon>Eleutherengona</taxon>
        <taxon>Raphignathae</taxon>
        <taxon>Tetranychoidea</taxon>
        <taxon>Tetranychidae</taxon>
        <taxon>Tetranychus</taxon>
    </lineage>
</organism>
<dbReference type="STRING" id="32264.T1KFH2"/>
<keyword evidence="4" id="KW-1185">Reference proteome</keyword>
<evidence type="ECO:0000313" key="3">
    <source>
        <dbReference type="EnsemblMetazoa" id="tetur10g03110.1"/>
    </source>
</evidence>
<feature type="compositionally biased region" description="Low complexity" evidence="2">
    <location>
        <begin position="22"/>
        <end position="43"/>
    </location>
</feature>
<reference evidence="4" key="1">
    <citation type="submission" date="2011-08" db="EMBL/GenBank/DDBJ databases">
        <authorList>
            <person name="Rombauts S."/>
        </authorList>
    </citation>
    <scope>NUCLEOTIDE SEQUENCE</scope>
    <source>
        <strain evidence="4">London</strain>
    </source>
</reference>
<dbReference type="EnsemblMetazoa" id="tetur10g03110.1">
    <property type="protein sequence ID" value="tetur10g03110.1"/>
    <property type="gene ID" value="tetur10g03110"/>
</dbReference>
<evidence type="ECO:0000313" key="4">
    <source>
        <dbReference type="Proteomes" id="UP000015104"/>
    </source>
</evidence>
<accession>T1KFH2</accession>
<evidence type="ECO:0000256" key="1">
    <source>
        <dbReference type="SAM" id="Coils"/>
    </source>
</evidence>
<feature type="coiled-coil region" evidence="1">
    <location>
        <begin position="200"/>
        <end position="241"/>
    </location>
</feature>
<sequence>MPIILTGDKYNLLETVDSYGEIKSSSSSSPSIHSNNKSSSSSSTAYPSFQGWLRRQLIPVLIRSKINDSKLSWNGSVDLSINAQLTSKNGDRTKLPTTINGSIDNNGNNDWDHLGINLSSPRHFLHQPQEVITNNANNKAIDPLPPLINVQSQSAPCTPKFMMKRPPLESIYGSTEVDTISGSGEIDLLSRQLVEKDKLLTDLRLELLSTEDQIEELRELIGKLGKQLVNLREENKRLNNLVDSLTPLTCFKLSRVEHLPSNYDVNSNKDEVNNVNQSTIGQSMSSNFDDIDWDIISGFAFMVISTSLIFVYQHVRPVEQFLSTFRVLIATL</sequence>
<protein>
    <submittedName>
        <fullName evidence="3">Uncharacterized protein</fullName>
    </submittedName>
</protein>
<feature type="region of interest" description="Disordered" evidence="2">
    <location>
        <begin position="22"/>
        <end position="45"/>
    </location>
</feature>
<dbReference type="EMBL" id="CAEY01000036">
    <property type="status" value="NOT_ANNOTATED_CDS"/>
    <property type="molecule type" value="Genomic_DNA"/>
</dbReference>